<reference evidence="1 2" key="1">
    <citation type="journal article" date="2012" name="Science">
        <title>The Paleozoic origin of enzymatic lignin decomposition reconstructed from 31 fungal genomes.</title>
        <authorList>
            <person name="Floudas D."/>
            <person name="Binder M."/>
            <person name="Riley R."/>
            <person name="Barry K."/>
            <person name="Blanchette R.A."/>
            <person name="Henrissat B."/>
            <person name="Martinez A.T."/>
            <person name="Otillar R."/>
            <person name="Spatafora J.W."/>
            <person name="Yadav J.S."/>
            <person name="Aerts A."/>
            <person name="Benoit I."/>
            <person name="Boyd A."/>
            <person name="Carlson A."/>
            <person name="Copeland A."/>
            <person name="Coutinho P.M."/>
            <person name="de Vries R.P."/>
            <person name="Ferreira P."/>
            <person name="Findley K."/>
            <person name="Foster B."/>
            <person name="Gaskell J."/>
            <person name="Glotzer D."/>
            <person name="Gorecki P."/>
            <person name="Heitman J."/>
            <person name="Hesse C."/>
            <person name="Hori C."/>
            <person name="Igarashi K."/>
            <person name="Jurgens J.A."/>
            <person name="Kallen N."/>
            <person name="Kersten P."/>
            <person name="Kohler A."/>
            <person name="Kuees U."/>
            <person name="Kumar T.K.A."/>
            <person name="Kuo A."/>
            <person name="LaButti K."/>
            <person name="Larrondo L.F."/>
            <person name="Lindquist E."/>
            <person name="Ling A."/>
            <person name="Lombard V."/>
            <person name="Lucas S."/>
            <person name="Lundell T."/>
            <person name="Martin R."/>
            <person name="McLaughlin D.J."/>
            <person name="Morgenstern I."/>
            <person name="Morin E."/>
            <person name="Murat C."/>
            <person name="Nagy L.G."/>
            <person name="Nolan M."/>
            <person name="Ohm R.A."/>
            <person name="Patyshakuliyeva A."/>
            <person name="Rokas A."/>
            <person name="Ruiz-Duenas F.J."/>
            <person name="Sabat G."/>
            <person name="Salamov A."/>
            <person name="Samejima M."/>
            <person name="Schmutz J."/>
            <person name="Slot J.C."/>
            <person name="St John F."/>
            <person name="Stenlid J."/>
            <person name="Sun H."/>
            <person name="Sun S."/>
            <person name="Syed K."/>
            <person name="Tsang A."/>
            <person name="Wiebenga A."/>
            <person name="Young D."/>
            <person name="Pisabarro A."/>
            <person name="Eastwood D.C."/>
            <person name="Martin F."/>
            <person name="Cullen D."/>
            <person name="Grigoriev I.V."/>
            <person name="Hibbett D.S."/>
        </authorList>
    </citation>
    <scope>NUCLEOTIDE SEQUENCE</scope>
    <source>
        <strain evidence="2">FP-58527</strain>
    </source>
</reference>
<sequence length="69" mass="6916">MQGPAAPPGTAALLVGTGEGAPSTDVLASHPARGVAEEVDCGVADVAHERDVGRMKLRLPLGRAVVCIT</sequence>
<dbReference type="EMBL" id="KE504202">
    <property type="protein sequence ID" value="EPS95699.1"/>
    <property type="molecule type" value="Genomic_DNA"/>
</dbReference>
<keyword evidence="2" id="KW-1185">Reference proteome</keyword>
<dbReference type="HOGENOM" id="CLU_2775962_0_0_1"/>
<name>S8FAY0_FOMSC</name>
<dbReference type="InParanoid" id="S8FAY0"/>
<organism evidence="1 2">
    <name type="scientific">Fomitopsis schrenkii</name>
    <name type="common">Brown rot fungus</name>
    <dbReference type="NCBI Taxonomy" id="2126942"/>
    <lineage>
        <taxon>Eukaryota</taxon>
        <taxon>Fungi</taxon>
        <taxon>Dikarya</taxon>
        <taxon>Basidiomycota</taxon>
        <taxon>Agaricomycotina</taxon>
        <taxon>Agaricomycetes</taxon>
        <taxon>Polyporales</taxon>
        <taxon>Fomitopsis</taxon>
    </lineage>
</organism>
<evidence type="ECO:0000313" key="1">
    <source>
        <dbReference type="EMBL" id="EPS95699.1"/>
    </source>
</evidence>
<dbReference type="Proteomes" id="UP000015241">
    <property type="component" value="Unassembled WGS sequence"/>
</dbReference>
<proteinExistence type="predicted"/>
<protein>
    <submittedName>
        <fullName evidence="1">Uncharacterized protein</fullName>
    </submittedName>
</protein>
<accession>S8FAY0</accession>
<dbReference type="AlphaFoldDB" id="S8FAY0"/>
<gene>
    <name evidence="1" type="ORF">FOMPIDRAFT_1025674</name>
</gene>
<evidence type="ECO:0000313" key="2">
    <source>
        <dbReference type="Proteomes" id="UP000015241"/>
    </source>
</evidence>